<sequence>MPRNAGVGGCVLKQGGYGKREGVIACCIKGGRLGSASMTLDANTLILV</sequence>
<name>A0ABW1SE91_9PROT</name>
<dbReference type="Proteomes" id="UP001596303">
    <property type="component" value="Unassembled WGS sequence"/>
</dbReference>
<organism evidence="1 2">
    <name type="scientific">Ponticaulis profundi</name>
    <dbReference type="NCBI Taxonomy" id="2665222"/>
    <lineage>
        <taxon>Bacteria</taxon>
        <taxon>Pseudomonadati</taxon>
        <taxon>Pseudomonadota</taxon>
        <taxon>Alphaproteobacteria</taxon>
        <taxon>Hyphomonadales</taxon>
        <taxon>Hyphomonadaceae</taxon>
        <taxon>Ponticaulis</taxon>
    </lineage>
</organism>
<protein>
    <submittedName>
        <fullName evidence="1">Uncharacterized protein</fullName>
    </submittedName>
</protein>
<comment type="caution">
    <text evidence="1">The sequence shown here is derived from an EMBL/GenBank/DDBJ whole genome shotgun (WGS) entry which is preliminary data.</text>
</comment>
<gene>
    <name evidence="1" type="ORF">ACFQDM_16065</name>
</gene>
<keyword evidence="2" id="KW-1185">Reference proteome</keyword>
<proteinExistence type="predicted"/>
<evidence type="ECO:0000313" key="2">
    <source>
        <dbReference type="Proteomes" id="UP001596303"/>
    </source>
</evidence>
<evidence type="ECO:0000313" key="1">
    <source>
        <dbReference type="EMBL" id="MFC6199597.1"/>
    </source>
</evidence>
<accession>A0ABW1SE91</accession>
<dbReference type="RefSeq" id="WP_377380766.1">
    <property type="nucleotide sequence ID" value="NZ_JBHSSW010000066.1"/>
</dbReference>
<dbReference type="EMBL" id="JBHSSW010000066">
    <property type="protein sequence ID" value="MFC6199597.1"/>
    <property type="molecule type" value="Genomic_DNA"/>
</dbReference>
<reference evidence="2" key="1">
    <citation type="journal article" date="2019" name="Int. J. Syst. Evol. Microbiol.">
        <title>The Global Catalogue of Microorganisms (GCM) 10K type strain sequencing project: providing services to taxonomists for standard genome sequencing and annotation.</title>
        <authorList>
            <consortium name="The Broad Institute Genomics Platform"/>
            <consortium name="The Broad Institute Genome Sequencing Center for Infectious Disease"/>
            <person name="Wu L."/>
            <person name="Ma J."/>
        </authorList>
    </citation>
    <scope>NUCLEOTIDE SEQUENCE [LARGE SCALE GENOMIC DNA]</scope>
    <source>
        <strain evidence="2">CGMCC-1.15741</strain>
    </source>
</reference>